<keyword evidence="4" id="KW-1185">Reference proteome</keyword>
<name>B7Q2H0_IXOSC</name>
<dbReference type="AlphaFoldDB" id="B7Q2H0"/>
<dbReference type="EMBL" id="DS844216">
    <property type="protein sequence ID" value="EEC13042.1"/>
    <property type="molecule type" value="Genomic_DNA"/>
</dbReference>
<dbReference type="EMBL" id="ABJB010868535">
    <property type="status" value="NOT_ANNOTATED_CDS"/>
    <property type="molecule type" value="Genomic_DNA"/>
</dbReference>
<dbReference type="EnsemblMetazoa" id="ISCW020679-RA">
    <property type="protein sequence ID" value="ISCW020679-PA"/>
    <property type="gene ID" value="ISCW020679"/>
</dbReference>
<dbReference type="VEuPathDB" id="VectorBase:ISCI020679"/>
<dbReference type="InParanoid" id="B7Q2H0"/>
<evidence type="ECO:0000256" key="1">
    <source>
        <dbReference type="SAM" id="Phobius"/>
    </source>
</evidence>
<sequence>MARHAGDGYLLKPHCRRRCLRKLDDHLTCAGRLRWSRKRLLALVVALALLALLWHLWFFCRRDWSKDTWVTLAPSRLHIYSAWAERRGPVHGVRVVAMLASGGALRGRLLCTLAYTNYSHVQVVAARTEPLWWTGNALDPGYVLCSGDPQLEADEVGLRLVDTVRVHWLPVTHAWKERSNGGNGDGDGSIAACVLSRTGTVSDLKLAEFVAHYLLLGVEHFLFYNQTETRQARRFLDAVVAVSDARRHRFENGA</sequence>
<keyword evidence="1" id="KW-0812">Transmembrane</keyword>
<keyword evidence="1" id="KW-1133">Transmembrane helix</keyword>
<evidence type="ECO:0000313" key="3">
    <source>
        <dbReference type="EnsemblMetazoa" id="ISCW020679-PA"/>
    </source>
</evidence>
<reference evidence="2 4" key="1">
    <citation type="submission" date="2008-03" db="EMBL/GenBank/DDBJ databases">
        <title>Annotation of Ixodes scapularis.</title>
        <authorList>
            <consortium name="Ixodes scapularis Genome Project Consortium"/>
            <person name="Caler E."/>
            <person name="Hannick L.I."/>
            <person name="Bidwell S."/>
            <person name="Joardar V."/>
            <person name="Thiagarajan M."/>
            <person name="Amedeo P."/>
            <person name="Galinsky K.J."/>
            <person name="Schobel S."/>
            <person name="Inman J."/>
            <person name="Hostetler J."/>
            <person name="Miller J."/>
            <person name="Hammond M."/>
            <person name="Megy K."/>
            <person name="Lawson D."/>
            <person name="Kodira C."/>
            <person name="Sutton G."/>
            <person name="Meyer J."/>
            <person name="Hill C.A."/>
            <person name="Birren B."/>
            <person name="Nene V."/>
            <person name="Collins F."/>
            <person name="Alarcon-Chaidez F."/>
            <person name="Wikel S."/>
            <person name="Strausberg R."/>
        </authorList>
    </citation>
    <scope>NUCLEOTIDE SEQUENCE [LARGE SCALE GENOMIC DNA]</scope>
    <source>
        <strain evidence="4">Wikel</strain>
        <strain evidence="2">Wikel colony</strain>
    </source>
</reference>
<dbReference type="VEuPathDB" id="VectorBase:ISCW020679"/>
<protein>
    <submittedName>
        <fullName evidence="2 3">Uncharacterized protein</fullName>
    </submittedName>
</protein>
<proteinExistence type="predicted"/>
<organism>
    <name type="scientific">Ixodes scapularis</name>
    <name type="common">Black-legged tick</name>
    <name type="synonym">Deer tick</name>
    <dbReference type="NCBI Taxonomy" id="6945"/>
    <lineage>
        <taxon>Eukaryota</taxon>
        <taxon>Metazoa</taxon>
        <taxon>Ecdysozoa</taxon>
        <taxon>Arthropoda</taxon>
        <taxon>Chelicerata</taxon>
        <taxon>Arachnida</taxon>
        <taxon>Acari</taxon>
        <taxon>Parasitiformes</taxon>
        <taxon>Ixodida</taxon>
        <taxon>Ixodoidea</taxon>
        <taxon>Ixodidae</taxon>
        <taxon>Ixodinae</taxon>
        <taxon>Ixodes</taxon>
    </lineage>
</organism>
<feature type="transmembrane region" description="Helical" evidence="1">
    <location>
        <begin position="40"/>
        <end position="59"/>
    </location>
</feature>
<keyword evidence="1" id="KW-0472">Membrane</keyword>
<reference evidence="3" key="2">
    <citation type="submission" date="2020-05" db="UniProtKB">
        <authorList>
            <consortium name="EnsemblMetazoa"/>
        </authorList>
    </citation>
    <scope>IDENTIFICATION</scope>
    <source>
        <strain evidence="3">wikel</strain>
    </source>
</reference>
<dbReference type="HOGENOM" id="CLU_1095313_0_0_1"/>
<dbReference type="PaxDb" id="6945-B7Q2H0"/>
<evidence type="ECO:0000313" key="4">
    <source>
        <dbReference type="Proteomes" id="UP000001555"/>
    </source>
</evidence>
<evidence type="ECO:0000313" key="2">
    <source>
        <dbReference type="EMBL" id="EEC13042.1"/>
    </source>
</evidence>
<dbReference type="Proteomes" id="UP000001555">
    <property type="component" value="Unassembled WGS sequence"/>
</dbReference>
<gene>
    <name evidence="2" type="ORF">IscW_ISCW020679</name>
</gene>
<accession>B7Q2H0</accession>